<evidence type="ECO:0000313" key="1">
    <source>
        <dbReference type="EMBL" id="PZP00292.1"/>
    </source>
</evidence>
<reference evidence="1 2" key="1">
    <citation type="submission" date="2017-11" db="EMBL/GenBank/DDBJ databases">
        <title>Infants hospitalized years apart are colonized by the same room-sourced microbial strains.</title>
        <authorList>
            <person name="Brooks B."/>
            <person name="Olm M.R."/>
            <person name="Firek B.A."/>
            <person name="Baker R."/>
            <person name="Thomas B.C."/>
            <person name="Morowitz M.J."/>
            <person name="Banfield J.F."/>
        </authorList>
    </citation>
    <scope>NUCLEOTIDE SEQUENCE [LARGE SCALE GENOMIC DNA]</scope>
    <source>
        <strain evidence="1">S2_012_000_R3_87</strain>
    </source>
</reference>
<dbReference type="EMBL" id="QFNY01000139">
    <property type="protein sequence ID" value="PZP00292.1"/>
    <property type="molecule type" value="Genomic_DNA"/>
</dbReference>
<name>A0A2W5CZK7_9CORY</name>
<organism evidence="1 2">
    <name type="scientific">Corynebacterium urealyticum</name>
    <dbReference type="NCBI Taxonomy" id="43771"/>
    <lineage>
        <taxon>Bacteria</taxon>
        <taxon>Bacillati</taxon>
        <taxon>Actinomycetota</taxon>
        <taxon>Actinomycetes</taxon>
        <taxon>Mycobacteriales</taxon>
        <taxon>Corynebacteriaceae</taxon>
        <taxon>Corynebacterium</taxon>
    </lineage>
</organism>
<protein>
    <submittedName>
        <fullName evidence="1">Uncharacterized protein</fullName>
    </submittedName>
</protein>
<dbReference type="AlphaFoldDB" id="A0A2W5CZK7"/>
<evidence type="ECO:0000313" key="2">
    <source>
        <dbReference type="Proteomes" id="UP000249451"/>
    </source>
</evidence>
<sequence>MDFVQPAPLTNGRDSIVKALVMSSTLRRAYTEVGGEDALENLSRYLGNASTAEGEGGVNIAREVSRRTEILTRRADTGANVMDNGFIRGVLTSYASTVVDALDDDAPRT</sequence>
<dbReference type="Proteomes" id="UP000249451">
    <property type="component" value="Unassembled WGS sequence"/>
</dbReference>
<accession>A0A2W5CZK7</accession>
<comment type="caution">
    <text evidence="1">The sequence shown here is derived from an EMBL/GenBank/DDBJ whole genome shotgun (WGS) entry which is preliminary data.</text>
</comment>
<proteinExistence type="predicted"/>
<gene>
    <name evidence="1" type="ORF">DI609_06595</name>
</gene>